<dbReference type="GO" id="GO:0072666">
    <property type="term" value="P:establishment of protein localization to vacuole"/>
    <property type="evidence" value="ECO:0007669"/>
    <property type="project" value="UniProtKB-ARBA"/>
</dbReference>
<evidence type="ECO:0000256" key="1">
    <source>
        <dbReference type="ARBA" id="ARBA00004177"/>
    </source>
</evidence>
<dbReference type="Pfam" id="PF05743">
    <property type="entry name" value="UEV"/>
    <property type="match status" value="1"/>
</dbReference>
<proteinExistence type="inferred from homology"/>
<evidence type="ECO:0000313" key="11">
    <source>
        <dbReference type="EMBL" id="KAF2153835.1"/>
    </source>
</evidence>
<evidence type="ECO:0000259" key="9">
    <source>
        <dbReference type="PROSITE" id="PS51312"/>
    </source>
</evidence>
<protein>
    <submittedName>
        <fullName evidence="11">UEV-domain-containing protein</fullName>
    </submittedName>
</protein>
<dbReference type="PANTHER" id="PTHR23306:SF3">
    <property type="entry name" value="TUMOR SUPPRESSOR PROTEIN 101"/>
    <property type="match status" value="1"/>
</dbReference>
<dbReference type="Gene3D" id="6.10.140.820">
    <property type="match status" value="1"/>
</dbReference>
<keyword evidence="3 7" id="KW-0813">Transport</keyword>
<dbReference type="InterPro" id="IPR052070">
    <property type="entry name" value="ESCRT-I_UEV_domain"/>
</dbReference>
<dbReference type="PROSITE" id="PS51322">
    <property type="entry name" value="UEV"/>
    <property type="match status" value="1"/>
</dbReference>
<feature type="compositionally biased region" description="Low complexity" evidence="8">
    <location>
        <begin position="340"/>
        <end position="353"/>
    </location>
</feature>
<feature type="compositionally biased region" description="Polar residues" evidence="8">
    <location>
        <begin position="311"/>
        <end position="333"/>
    </location>
</feature>
<keyword evidence="12" id="KW-1185">Reference proteome</keyword>
<dbReference type="InterPro" id="IPR017916">
    <property type="entry name" value="SB_dom"/>
</dbReference>
<dbReference type="AlphaFoldDB" id="A0A9P4J606"/>
<name>A0A9P4J606_9PEZI</name>
<dbReference type="GO" id="GO:0043130">
    <property type="term" value="F:ubiquitin binding"/>
    <property type="evidence" value="ECO:0007669"/>
    <property type="project" value="TreeGrafter"/>
</dbReference>
<evidence type="ECO:0000256" key="6">
    <source>
        <dbReference type="ARBA" id="ARBA00023054"/>
    </source>
</evidence>
<dbReference type="Proteomes" id="UP000799439">
    <property type="component" value="Unassembled WGS sequence"/>
</dbReference>
<dbReference type="CDD" id="cd11685">
    <property type="entry name" value="UEV_TSG101-like"/>
    <property type="match status" value="1"/>
</dbReference>
<feature type="domain" description="SB" evidence="9">
    <location>
        <begin position="520"/>
        <end position="588"/>
    </location>
</feature>
<sequence length="594" mass="64327">MAQVPERVLSWLWSVLQTYGQPRLAYNDAAAALTQFPSLKPKTAVYTYENGQTALLLCLFGTLPVDFRGAEYRYPVDLWVPQNYGERGAGVICYVKARPAGCEAAVIMAIRPGQHVAMDGRIYHPYLRDWGVYERSNIVNFLQIARGIFAREPPLVARSSQMSPAPSRADMATPLPPPKVRPGQSSSVELPAGPSGSTPPPLPSKPGQSRKVASPSGNTNTQRADGPPLPPLPPEVQNQQYQMKPGAPHGLPGPPAITSNRYSQAQAPRVGAAPPLPPLPLPQRTQPSTGDRSPISPLSPTHHVELPASRYEQSLPAQQATTTLPTHLRSGSQGHVHAPQQQQQQTYQSGYQQHWSASNGQPQPNSLPAHSAGGQAPLSRPDPRMQTQPTKRAAPAVDLLTDPFDVSLGPATAPGPAPPIPPNPEKEHLLRLVSEAMTSQVRSKVQQAQSAMAPLTAQSHALLEAQSRLQAEIHQLQSLDTILTTNENILHQSIRDCQTVIEGSRKMPEPNIDEVLVAPTVAAQQLWNLCAEEVAIKEAMYCLQRAVGAGRVSSVDFVRLTRSLARECFLKMALARKVSRGLGLEVQGQTGRNY</sequence>
<comment type="caution">
    <text evidence="11">The sequence shown here is derived from an EMBL/GenBank/DDBJ whole genome shotgun (WGS) entry which is preliminary data.</text>
</comment>
<evidence type="ECO:0000256" key="8">
    <source>
        <dbReference type="SAM" id="MobiDB-lite"/>
    </source>
</evidence>
<dbReference type="GO" id="GO:0000813">
    <property type="term" value="C:ESCRT I complex"/>
    <property type="evidence" value="ECO:0007669"/>
    <property type="project" value="TreeGrafter"/>
</dbReference>
<feature type="compositionally biased region" description="Pro residues" evidence="8">
    <location>
        <begin position="413"/>
        <end position="423"/>
    </location>
</feature>
<dbReference type="PANTHER" id="PTHR23306">
    <property type="entry name" value="TUMOR SUSCEPTIBILITY GENE 101 PROTEIN-RELATED"/>
    <property type="match status" value="1"/>
</dbReference>
<dbReference type="GO" id="GO:0043162">
    <property type="term" value="P:ubiquitin-dependent protein catabolic process via the multivesicular body sorting pathway"/>
    <property type="evidence" value="ECO:0007669"/>
    <property type="project" value="UniProtKB-ARBA"/>
</dbReference>
<comment type="subcellular location">
    <subcellularLocation>
        <location evidence="1">Endosome</location>
    </subcellularLocation>
</comment>
<dbReference type="EMBL" id="ML996084">
    <property type="protein sequence ID" value="KAF2153835.1"/>
    <property type="molecule type" value="Genomic_DNA"/>
</dbReference>
<dbReference type="SUPFAM" id="SSF54495">
    <property type="entry name" value="UBC-like"/>
    <property type="match status" value="1"/>
</dbReference>
<evidence type="ECO:0000259" key="10">
    <source>
        <dbReference type="PROSITE" id="PS51322"/>
    </source>
</evidence>
<dbReference type="InterPro" id="IPR037202">
    <property type="entry name" value="ESCRT_assembly_dom"/>
</dbReference>
<comment type="similarity">
    <text evidence="2">Belongs to the ubiquitin-conjugating enzyme family. UEV subfamily.</text>
</comment>
<reference evidence="11" key="1">
    <citation type="journal article" date="2020" name="Stud. Mycol.">
        <title>101 Dothideomycetes genomes: a test case for predicting lifestyles and emergence of pathogens.</title>
        <authorList>
            <person name="Haridas S."/>
            <person name="Albert R."/>
            <person name="Binder M."/>
            <person name="Bloem J."/>
            <person name="Labutti K."/>
            <person name="Salamov A."/>
            <person name="Andreopoulos B."/>
            <person name="Baker S."/>
            <person name="Barry K."/>
            <person name="Bills G."/>
            <person name="Bluhm B."/>
            <person name="Cannon C."/>
            <person name="Castanera R."/>
            <person name="Culley D."/>
            <person name="Daum C."/>
            <person name="Ezra D."/>
            <person name="Gonzalez J."/>
            <person name="Henrissat B."/>
            <person name="Kuo A."/>
            <person name="Liang C."/>
            <person name="Lipzen A."/>
            <person name="Lutzoni F."/>
            <person name="Magnuson J."/>
            <person name="Mondo S."/>
            <person name="Nolan M."/>
            <person name="Ohm R."/>
            <person name="Pangilinan J."/>
            <person name="Park H.-J."/>
            <person name="Ramirez L."/>
            <person name="Alfaro M."/>
            <person name="Sun H."/>
            <person name="Tritt A."/>
            <person name="Yoshinaga Y."/>
            <person name="Zwiers L.-H."/>
            <person name="Turgeon B."/>
            <person name="Goodwin S."/>
            <person name="Spatafora J."/>
            <person name="Crous P."/>
            <person name="Grigoriev I."/>
        </authorList>
    </citation>
    <scope>NUCLEOTIDE SEQUENCE</scope>
    <source>
        <strain evidence="11">CBS 260.36</strain>
    </source>
</reference>
<feature type="compositionally biased region" description="Polar residues" evidence="8">
    <location>
        <begin position="354"/>
        <end position="368"/>
    </location>
</feature>
<dbReference type="InterPro" id="IPR016135">
    <property type="entry name" value="UBQ-conjugating_enzyme/RWD"/>
</dbReference>
<dbReference type="Pfam" id="PF09454">
    <property type="entry name" value="Vps23_core"/>
    <property type="match status" value="1"/>
</dbReference>
<dbReference type="SUPFAM" id="SSF140111">
    <property type="entry name" value="Endosomal sorting complex assembly domain"/>
    <property type="match status" value="1"/>
</dbReference>
<evidence type="ECO:0000256" key="7">
    <source>
        <dbReference type="PROSITE-ProRule" id="PRU00644"/>
    </source>
</evidence>
<feature type="compositionally biased region" description="Polar residues" evidence="8">
    <location>
        <begin position="283"/>
        <end position="299"/>
    </location>
</feature>
<dbReference type="PROSITE" id="PS51312">
    <property type="entry name" value="SB"/>
    <property type="match status" value="1"/>
</dbReference>
<keyword evidence="5 7" id="KW-0653">Protein transport</keyword>
<evidence type="ECO:0000256" key="4">
    <source>
        <dbReference type="ARBA" id="ARBA00022753"/>
    </source>
</evidence>
<gene>
    <name evidence="11" type="ORF">K461DRAFT_266946</name>
</gene>
<keyword evidence="4" id="KW-0967">Endosome</keyword>
<dbReference type="GO" id="GO:0006886">
    <property type="term" value="P:intracellular protein transport"/>
    <property type="evidence" value="ECO:0007669"/>
    <property type="project" value="UniProtKB-ARBA"/>
</dbReference>
<evidence type="ECO:0000313" key="12">
    <source>
        <dbReference type="Proteomes" id="UP000799439"/>
    </source>
</evidence>
<evidence type="ECO:0000256" key="3">
    <source>
        <dbReference type="ARBA" id="ARBA00022448"/>
    </source>
</evidence>
<feature type="compositionally biased region" description="Polar residues" evidence="8">
    <location>
        <begin position="257"/>
        <end position="266"/>
    </location>
</feature>
<keyword evidence="6" id="KW-0175">Coiled coil</keyword>
<dbReference type="OrthoDB" id="306304at2759"/>
<dbReference type="InterPro" id="IPR008883">
    <property type="entry name" value="UEV_N"/>
</dbReference>
<organism evidence="11 12">
    <name type="scientific">Myriangium duriaei CBS 260.36</name>
    <dbReference type="NCBI Taxonomy" id="1168546"/>
    <lineage>
        <taxon>Eukaryota</taxon>
        <taxon>Fungi</taxon>
        <taxon>Dikarya</taxon>
        <taxon>Ascomycota</taxon>
        <taxon>Pezizomycotina</taxon>
        <taxon>Dothideomycetes</taxon>
        <taxon>Dothideomycetidae</taxon>
        <taxon>Myriangiales</taxon>
        <taxon>Myriangiaceae</taxon>
        <taxon>Myriangium</taxon>
    </lineage>
</organism>
<evidence type="ECO:0000256" key="2">
    <source>
        <dbReference type="ARBA" id="ARBA00009594"/>
    </source>
</evidence>
<evidence type="ECO:0000256" key="5">
    <source>
        <dbReference type="ARBA" id="ARBA00022927"/>
    </source>
</evidence>
<feature type="region of interest" description="Disordered" evidence="8">
    <location>
        <begin position="159"/>
        <end position="423"/>
    </location>
</feature>
<dbReference type="Gene3D" id="3.10.110.10">
    <property type="entry name" value="Ubiquitin Conjugating Enzyme"/>
    <property type="match status" value="1"/>
</dbReference>
<accession>A0A9P4J606</accession>
<feature type="domain" description="UEV" evidence="10">
    <location>
        <begin position="6"/>
        <end position="159"/>
    </location>
</feature>